<dbReference type="InterPro" id="IPR050149">
    <property type="entry name" value="Collagen_superfamily"/>
</dbReference>
<evidence type="ECO:0000256" key="4">
    <source>
        <dbReference type="SAM" id="MobiDB-lite"/>
    </source>
</evidence>
<dbReference type="Proteomes" id="UP000829291">
    <property type="component" value="Chromosome 2"/>
</dbReference>
<sequence>MWPSFSTLVILSAVFITVRNQAFDPFNEKNVMSWELLRSVMKAFPEGKFIQFTSGLDKLLAYKLLPGSDIKRPHRLHLPDKLPKEFTLVASFKTLQRSGPSYLFAVLNPLDTVIQLGIKISDGPGTNQNVTLLYTNSDQHSLSDEIATFTVQRLVNKWTEIVFRVTTTDVTLYVNCHEFGKQKVTRIPSELIFDTASKLYIAQAGPNIKGNFYGILQSLDLYQGTDPYLVKCNIGNDFHFPDAEGGSGNDSDSDSLFNVKDLFDKNEDDDDDDRQYPIIPPPPPPPNMDLRGQKGDKGDKGEKGESVRGPPGPTGPPGPGYDGEQKGIVGPQGEPGEKGEPGTCSCNTTALMSSFTMPKMMQGQKGETGASGAEGKQGLPGLPGAAGPPGERGQPGMKGPKGDMGITGADGVEGPQGRKGEAGRDGVPGEKGATGPPGPPGKGEISGYDPSWKPRSMYRMEGITMRPGLPGHKGDPGTPGERGPKGETGVAGAKGVKGEMGLKGTKGDHGKDGSSGLQGFKGEPGSPGAPGVPGAPGANGTPAEKGSKGDAGPEGKMGPTGPPGPPGPKSEGGINVGDIDPGEKGDKGDKGDQGFKGDFGSKGEKGDRGDLGPAGIPGVNGIQGPQGNKGEPGKDGLPGSSGTPGTKGERGEKGPPGVTAIAGPGDYVTIKGEKGARGRKGKQGSPGPAGPPGPAGKNGATGEIGLPGWMNGKGRPGPAGIPGNPGGTGSKGDKGEPGAPSPYGLSVGVKGDKGDAGTPGTPGQPGRDGQRGPSGPPGPAGPPSLGKYIPVPGPPGPPGPPGSPGLSFIGQKGEPGIRRGHIFMDRGDSRYGSRQGPRSSLDEIKALRELKQLKELKEHYGSGTVSTRGPPESTTKIVPGAVTFQNTEAMTKMSAVSQVGTLAYIIDEEALLVRVNNGWQYIALGSLLPITTPAPPTTAPPPIKPPFEISNLVNQILLKTDGTGWYPKMLRMAALNEPITGDMHGIRGADYSCYRQSRRAGFRSSTFRAFLSSRVQNVDSIVRFADRDLPIVNTKGDVLFNSWKEMFNGDGAYFSQSPRIYSFSGKNILTDFSWPEKVAWHGSHKYGERAMDTYCDAWHTSSSDRYGLGSPLNGERLLEQIRYSCDSKFALLCVEVTTQTSRRRRDVDNEEQFDVMEDDDVELSEEDYNRHLAELMEY</sequence>
<dbReference type="Gene3D" id="3.10.100.10">
    <property type="entry name" value="Mannose-Binding Protein A, subunit A"/>
    <property type="match status" value="1"/>
</dbReference>
<evidence type="ECO:0000313" key="7">
    <source>
        <dbReference type="Proteomes" id="UP000829291"/>
    </source>
</evidence>
<feature type="compositionally biased region" description="Basic and acidic residues" evidence="4">
    <location>
        <begin position="416"/>
        <end position="428"/>
    </location>
</feature>
<dbReference type="InterPro" id="IPR016186">
    <property type="entry name" value="C-type_lectin-like/link_sf"/>
</dbReference>
<dbReference type="InterPro" id="IPR010515">
    <property type="entry name" value="Collagenase_NC10/endostatin"/>
</dbReference>
<dbReference type="Pfam" id="PF20010">
    <property type="entry name" value="Collagen_trimer"/>
    <property type="match status" value="1"/>
</dbReference>
<feature type="signal peptide" evidence="5">
    <location>
        <begin position="1"/>
        <end position="22"/>
    </location>
</feature>
<dbReference type="PANTHER" id="PTHR24023">
    <property type="entry name" value="COLLAGEN ALPHA"/>
    <property type="match status" value="1"/>
</dbReference>
<feature type="compositionally biased region" description="Low complexity" evidence="4">
    <location>
        <begin position="376"/>
        <end position="395"/>
    </location>
</feature>
<dbReference type="GO" id="GO:0005581">
    <property type="term" value="C:collagen trimer"/>
    <property type="evidence" value="ECO:0007669"/>
    <property type="project" value="UniProtKB-KW"/>
</dbReference>
<evidence type="ECO:0000256" key="2">
    <source>
        <dbReference type="ARBA" id="ARBA00022737"/>
    </source>
</evidence>
<dbReference type="InterPro" id="IPR016187">
    <property type="entry name" value="CTDL_fold"/>
</dbReference>
<reference evidence="8" key="1">
    <citation type="submission" date="2025-08" db="UniProtKB">
        <authorList>
            <consortium name="RefSeq"/>
        </authorList>
    </citation>
    <scope>IDENTIFICATION</scope>
    <source>
        <tissue evidence="8">Thorax and Abdomen</tissue>
    </source>
</reference>
<gene>
    <name evidence="8" type="primary">LOC107222955</name>
</gene>
<dbReference type="CDD" id="cd00247">
    <property type="entry name" value="Endostatin-like"/>
    <property type="match status" value="1"/>
</dbReference>
<evidence type="ECO:0000256" key="3">
    <source>
        <dbReference type="ARBA" id="ARBA00023119"/>
    </source>
</evidence>
<dbReference type="PANTHER" id="PTHR24023:SF1082">
    <property type="entry name" value="COLLAGEN TRIPLE HELIX REPEAT"/>
    <property type="match status" value="1"/>
</dbReference>
<accession>A0ABM3FF08</accession>
<name>A0ABM3FF08_NEOLC</name>
<feature type="compositionally biased region" description="Pro residues" evidence="4">
    <location>
        <begin position="278"/>
        <end position="287"/>
    </location>
</feature>
<feature type="region of interest" description="Disordered" evidence="4">
    <location>
        <begin position="263"/>
        <end position="349"/>
    </location>
</feature>
<dbReference type="SUPFAM" id="SSF49899">
    <property type="entry name" value="Concanavalin A-like lectins/glucanases"/>
    <property type="match status" value="1"/>
</dbReference>
<dbReference type="Pfam" id="PF01391">
    <property type="entry name" value="Collagen"/>
    <property type="match status" value="3"/>
</dbReference>
<dbReference type="GeneID" id="107222955"/>
<feature type="compositionally biased region" description="Low complexity" evidence="4">
    <location>
        <begin position="569"/>
        <end position="579"/>
    </location>
</feature>
<dbReference type="InterPro" id="IPR045463">
    <property type="entry name" value="XV/XVIII_trimerization_dom"/>
</dbReference>
<dbReference type="InterPro" id="IPR008160">
    <property type="entry name" value="Collagen"/>
</dbReference>
<organism evidence="7 8">
    <name type="scientific">Neodiprion lecontei</name>
    <name type="common">Redheaded pine sawfly</name>
    <dbReference type="NCBI Taxonomy" id="441921"/>
    <lineage>
        <taxon>Eukaryota</taxon>
        <taxon>Metazoa</taxon>
        <taxon>Ecdysozoa</taxon>
        <taxon>Arthropoda</taxon>
        <taxon>Hexapoda</taxon>
        <taxon>Insecta</taxon>
        <taxon>Pterygota</taxon>
        <taxon>Neoptera</taxon>
        <taxon>Endopterygota</taxon>
        <taxon>Hymenoptera</taxon>
        <taxon>Tenthredinoidea</taxon>
        <taxon>Diprionidae</taxon>
        <taxon>Diprioninae</taxon>
        <taxon>Neodiprion</taxon>
    </lineage>
</organism>
<evidence type="ECO:0000259" key="6">
    <source>
        <dbReference type="SMART" id="SM00210"/>
    </source>
</evidence>
<feature type="chain" id="PRO_5046651962" evidence="5">
    <location>
        <begin position="23"/>
        <end position="1178"/>
    </location>
</feature>
<feature type="compositionally biased region" description="Basic and acidic residues" evidence="4">
    <location>
        <begin position="581"/>
        <end position="610"/>
    </location>
</feature>
<feature type="compositionally biased region" description="Low complexity" evidence="4">
    <location>
        <begin position="756"/>
        <end position="773"/>
    </location>
</feature>
<dbReference type="Pfam" id="PF06482">
    <property type="entry name" value="Endostatin"/>
    <property type="match status" value="1"/>
</dbReference>
<feature type="region of interest" description="Disordered" evidence="4">
    <location>
        <begin position="361"/>
        <end position="839"/>
    </location>
</feature>
<keyword evidence="2" id="KW-0677">Repeat</keyword>
<evidence type="ECO:0000256" key="5">
    <source>
        <dbReference type="SAM" id="SignalP"/>
    </source>
</evidence>
<dbReference type="InterPro" id="IPR048287">
    <property type="entry name" value="TSPN-like_N"/>
</dbReference>
<dbReference type="Gene3D" id="3.40.1620.70">
    <property type="match status" value="1"/>
</dbReference>
<dbReference type="Gene3D" id="2.60.120.200">
    <property type="match status" value="1"/>
</dbReference>
<keyword evidence="1" id="KW-0964">Secreted</keyword>
<feature type="compositionally biased region" description="Basic and acidic residues" evidence="4">
    <location>
        <begin position="291"/>
        <end position="306"/>
    </location>
</feature>
<keyword evidence="5" id="KW-0732">Signal</keyword>
<feature type="domain" description="Thrombospondin-like N-terminal" evidence="6">
    <location>
        <begin position="25"/>
        <end position="225"/>
    </location>
</feature>
<evidence type="ECO:0000256" key="1">
    <source>
        <dbReference type="ARBA" id="ARBA00022525"/>
    </source>
</evidence>
<dbReference type="RefSeq" id="XP_046586605.1">
    <property type="nucleotide sequence ID" value="XM_046730649.1"/>
</dbReference>
<keyword evidence="7" id="KW-1185">Reference proteome</keyword>
<feature type="compositionally biased region" description="Pro residues" evidence="4">
    <location>
        <begin position="310"/>
        <end position="319"/>
    </location>
</feature>
<protein>
    <submittedName>
        <fullName evidence="8">Collagen alpha-1(XI) chain</fullName>
    </submittedName>
</protein>
<feature type="compositionally biased region" description="Basic and acidic residues" evidence="4">
    <location>
        <begin position="822"/>
        <end position="831"/>
    </location>
</feature>
<keyword evidence="3 8" id="KW-0176">Collagen</keyword>
<dbReference type="SMART" id="SM00210">
    <property type="entry name" value="TSPN"/>
    <property type="match status" value="1"/>
</dbReference>
<dbReference type="SUPFAM" id="SSF56436">
    <property type="entry name" value="C-type lectin-like"/>
    <property type="match status" value="1"/>
</dbReference>
<evidence type="ECO:0000313" key="8">
    <source>
        <dbReference type="RefSeq" id="XP_046586605.1"/>
    </source>
</evidence>
<proteinExistence type="predicted"/>
<dbReference type="InterPro" id="IPR013320">
    <property type="entry name" value="ConA-like_dom_sf"/>
</dbReference>
<feature type="compositionally biased region" description="Pro residues" evidence="4">
    <location>
        <begin position="791"/>
        <end position="803"/>
    </location>
</feature>